<keyword evidence="4" id="KW-1185">Reference proteome</keyword>
<dbReference type="EMBL" id="JAFCMP010000214">
    <property type="protein sequence ID" value="KAG5183354.1"/>
    <property type="molecule type" value="Genomic_DNA"/>
</dbReference>
<dbReference type="PANTHER" id="PTHR31268:SF32">
    <property type="entry name" value="GALACTINOL--SUCROSE GALACTOSYLTRANSFERASE 2-RELATED"/>
    <property type="match status" value="1"/>
</dbReference>
<feature type="non-terminal residue" evidence="3">
    <location>
        <position position="1"/>
    </location>
</feature>
<gene>
    <name evidence="3" type="ORF">JKP88DRAFT_317053</name>
</gene>
<name>A0A836CF54_9STRA</name>
<dbReference type="SUPFAM" id="SSF51445">
    <property type="entry name" value="(Trans)glycosidases"/>
    <property type="match status" value="1"/>
</dbReference>
<evidence type="ECO:0000313" key="4">
    <source>
        <dbReference type="Proteomes" id="UP000664859"/>
    </source>
</evidence>
<evidence type="ECO:0000313" key="3">
    <source>
        <dbReference type="EMBL" id="KAG5183354.1"/>
    </source>
</evidence>
<keyword evidence="2" id="KW-0119">Carbohydrate metabolism</keyword>
<feature type="non-terminal residue" evidence="3">
    <location>
        <position position="201"/>
    </location>
</feature>
<evidence type="ECO:0000256" key="2">
    <source>
        <dbReference type="ARBA" id="ARBA00023277"/>
    </source>
</evidence>
<dbReference type="PANTHER" id="PTHR31268">
    <property type="match status" value="1"/>
</dbReference>
<organism evidence="3 4">
    <name type="scientific">Tribonema minus</name>
    <dbReference type="NCBI Taxonomy" id="303371"/>
    <lineage>
        <taxon>Eukaryota</taxon>
        <taxon>Sar</taxon>
        <taxon>Stramenopiles</taxon>
        <taxon>Ochrophyta</taxon>
        <taxon>PX clade</taxon>
        <taxon>Xanthophyceae</taxon>
        <taxon>Tribonematales</taxon>
        <taxon>Tribonemataceae</taxon>
        <taxon>Tribonema</taxon>
    </lineage>
</organism>
<comment type="caution">
    <text evidence="3">The sequence shown here is derived from an EMBL/GenBank/DDBJ whole genome shotgun (WGS) entry which is preliminary data.</text>
</comment>
<reference evidence="3" key="1">
    <citation type="submission" date="2021-02" db="EMBL/GenBank/DDBJ databases">
        <title>First Annotated Genome of the Yellow-green Alga Tribonema minus.</title>
        <authorList>
            <person name="Mahan K.M."/>
        </authorList>
    </citation>
    <scope>NUCLEOTIDE SEQUENCE</scope>
    <source>
        <strain evidence="3">UTEX B ZZ1240</strain>
    </source>
</reference>
<evidence type="ECO:0000256" key="1">
    <source>
        <dbReference type="ARBA" id="ARBA00007240"/>
    </source>
</evidence>
<dbReference type="OrthoDB" id="203357at2759"/>
<dbReference type="Proteomes" id="UP000664859">
    <property type="component" value="Unassembled WGS sequence"/>
</dbReference>
<dbReference type="InterPro" id="IPR017853">
    <property type="entry name" value="GH"/>
</dbReference>
<dbReference type="Pfam" id="PF05691">
    <property type="entry name" value="Raffinose_syn"/>
    <property type="match status" value="1"/>
</dbReference>
<proteinExistence type="inferred from homology"/>
<dbReference type="AlphaFoldDB" id="A0A836CF54"/>
<comment type="similarity">
    <text evidence="1">Belongs to the glycosyl hydrolases 36 family.</text>
</comment>
<protein>
    <submittedName>
        <fullName evidence="3">Raffinose synthase or seed imbibition protein Sip1-domain-containing protein</fullName>
    </submittedName>
</protein>
<sequence>RPIVRGSDDFYPRDPASHGTHIYANAFNALLLAHCGTLQDWDMFQTSLGAVGAMHAAARAISGGPVYISDRPGEHDAALIRKMVLEDGSVPRARRSALPTLLRLFVDAQVRAQCISVHVCMYYSMNPARGHGVVGIFNVYGSRWDQRARAYRWVRGHEAHRLSFTYTAAAEGTIRPSDCHALLRQEIAGTSAADVESGTNT</sequence>
<accession>A0A836CF54</accession>
<dbReference type="InterPro" id="IPR008811">
    <property type="entry name" value="Glycosyl_hydrolases_36"/>
</dbReference>